<comment type="caution">
    <text evidence="1">Lacks conserved residue(s) required for the propagation of feature annotation.</text>
</comment>
<proteinExistence type="predicted"/>
<reference evidence="3" key="2">
    <citation type="submission" date="2025-08" db="UniProtKB">
        <authorList>
            <consortium name="Ensembl"/>
        </authorList>
    </citation>
    <scope>IDENTIFICATION</scope>
</reference>
<name>H2YQH1_CIOSA</name>
<dbReference type="AlphaFoldDB" id="H2YQH1"/>
<evidence type="ECO:0000313" key="4">
    <source>
        <dbReference type="Proteomes" id="UP000007875"/>
    </source>
</evidence>
<dbReference type="InParanoid" id="H2YQH1"/>
<organism evidence="3 4">
    <name type="scientific">Ciona savignyi</name>
    <name type="common">Pacific transparent sea squirt</name>
    <dbReference type="NCBI Taxonomy" id="51511"/>
    <lineage>
        <taxon>Eukaryota</taxon>
        <taxon>Metazoa</taxon>
        <taxon>Chordata</taxon>
        <taxon>Tunicata</taxon>
        <taxon>Ascidiacea</taxon>
        <taxon>Phlebobranchia</taxon>
        <taxon>Cionidae</taxon>
        <taxon>Ciona</taxon>
    </lineage>
</organism>
<sequence length="152" mass="16857">MMSILYLVVIYAVCTVVTSSMLITTSSKLITSYTLPEATENLDKISTSGNISVVGGVDYILIINHGNMNVTKIVMKSPTEQTCLAYGNKDCHNYVRVVEKWGSNNFFLCGTNARSEKCWTLDAQTHQLTVSPLTNIRQWLPTGRTELLATLM</sequence>
<dbReference type="HOGENOM" id="CLU_1726402_0_0_1"/>
<dbReference type="PANTHER" id="PTHR11036:SF127">
    <property type="entry name" value="SEMAPHORIN-1A"/>
    <property type="match status" value="1"/>
</dbReference>
<dbReference type="PANTHER" id="PTHR11036">
    <property type="entry name" value="SEMAPHORIN"/>
    <property type="match status" value="1"/>
</dbReference>
<keyword evidence="4" id="KW-1185">Reference proteome</keyword>
<evidence type="ECO:0000259" key="2">
    <source>
        <dbReference type="PROSITE" id="PS51004"/>
    </source>
</evidence>
<dbReference type="GO" id="GO:0005886">
    <property type="term" value="C:plasma membrane"/>
    <property type="evidence" value="ECO:0007669"/>
    <property type="project" value="TreeGrafter"/>
</dbReference>
<dbReference type="PROSITE" id="PS51004">
    <property type="entry name" value="SEMA"/>
    <property type="match status" value="1"/>
</dbReference>
<reference evidence="3" key="3">
    <citation type="submission" date="2025-09" db="UniProtKB">
        <authorList>
            <consortium name="Ensembl"/>
        </authorList>
    </citation>
    <scope>IDENTIFICATION</scope>
</reference>
<dbReference type="GO" id="GO:0007411">
    <property type="term" value="P:axon guidance"/>
    <property type="evidence" value="ECO:0007669"/>
    <property type="project" value="TreeGrafter"/>
</dbReference>
<dbReference type="SUPFAM" id="SSF101912">
    <property type="entry name" value="Sema domain"/>
    <property type="match status" value="1"/>
</dbReference>
<evidence type="ECO:0000256" key="1">
    <source>
        <dbReference type="PROSITE-ProRule" id="PRU00352"/>
    </source>
</evidence>
<protein>
    <recommendedName>
        <fullName evidence="2">Sema domain-containing protein</fullName>
    </recommendedName>
</protein>
<accession>H2YQH1</accession>
<dbReference type="Proteomes" id="UP000007875">
    <property type="component" value="Unassembled WGS sequence"/>
</dbReference>
<feature type="domain" description="Sema" evidence="2">
    <location>
        <begin position="14"/>
        <end position="152"/>
    </location>
</feature>
<dbReference type="InterPro" id="IPR001627">
    <property type="entry name" value="Semap_dom"/>
</dbReference>
<dbReference type="Ensembl" id="ENSCSAVT00000007678.1">
    <property type="protein sequence ID" value="ENSCSAVP00000007579.1"/>
    <property type="gene ID" value="ENSCSAVG00000004530.1"/>
</dbReference>
<dbReference type="GO" id="GO:0071526">
    <property type="term" value="P:semaphorin-plexin signaling pathway"/>
    <property type="evidence" value="ECO:0007669"/>
    <property type="project" value="TreeGrafter"/>
</dbReference>
<dbReference type="Gene3D" id="2.130.10.10">
    <property type="entry name" value="YVTN repeat-like/Quinoprotein amine dehydrogenase"/>
    <property type="match status" value="1"/>
</dbReference>
<dbReference type="GO" id="GO:0030215">
    <property type="term" value="F:semaphorin receptor binding"/>
    <property type="evidence" value="ECO:0007669"/>
    <property type="project" value="InterPro"/>
</dbReference>
<dbReference type="InterPro" id="IPR015943">
    <property type="entry name" value="WD40/YVTN_repeat-like_dom_sf"/>
</dbReference>
<dbReference type="InterPro" id="IPR036352">
    <property type="entry name" value="Semap_dom_sf"/>
</dbReference>
<evidence type="ECO:0000313" key="3">
    <source>
        <dbReference type="Ensembl" id="ENSCSAVP00000007579.1"/>
    </source>
</evidence>
<dbReference type="GO" id="GO:0045499">
    <property type="term" value="F:chemorepellent activity"/>
    <property type="evidence" value="ECO:0007669"/>
    <property type="project" value="TreeGrafter"/>
</dbReference>
<dbReference type="GO" id="GO:0030335">
    <property type="term" value="P:positive regulation of cell migration"/>
    <property type="evidence" value="ECO:0007669"/>
    <property type="project" value="TreeGrafter"/>
</dbReference>
<dbReference type="InterPro" id="IPR027231">
    <property type="entry name" value="Semaphorin"/>
</dbReference>
<reference evidence="4" key="1">
    <citation type="submission" date="2003-08" db="EMBL/GenBank/DDBJ databases">
        <authorList>
            <person name="Birren B."/>
            <person name="Nusbaum C."/>
            <person name="Abebe A."/>
            <person name="Abouelleil A."/>
            <person name="Adekoya E."/>
            <person name="Ait-zahra M."/>
            <person name="Allen N."/>
            <person name="Allen T."/>
            <person name="An P."/>
            <person name="Anderson M."/>
            <person name="Anderson S."/>
            <person name="Arachchi H."/>
            <person name="Armbruster J."/>
            <person name="Bachantsang P."/>
            <person name="Baldwin J."/>
            <person name="Barry A."/>
            <person name="Bayul T."/>
            <person name="Blitshsteyn B."/>
            <person name="Bloom T."/>
            <person name="Blye J."/>
            <person name="Boguslavskiy L."/>
            <person name="Borowsky M."/>
            <person name="Boukhgalter B."/>
            <person name="Brunache A."/>
            <person name="Butler J."/>
            <person name="Calixte N."/>
            <person name="Calvo S."/>
            <person name="Camarata J."/>
            <person name="Campo K."/>
            <person name="Chang J."/>
            <person name="Cheshatsang Y."/>
            <person name="Citroen M."/>
            <person name="Collymore A."/>
            <person name="Considine T."/>
            <person name="Cook A."/>
            <person name="Cooke P."/>
            <person name="Corum B."/>
            <person name="Cuomo C."/>
            <person name="David R."/>
            <person name="Dawoe T."/>
            <person name="Degray S."/>
            <person name="Dodge S."/>
            <person name="Dooley K."/>
            <person name="Dorje P."/>
            <person name="Dorjee K."/>
            <person name="Dorris L."/>
            <person name="Duffey N."/>
            <person name="Dupes A."/>
            <person name="Elkins T."/>
            <person name="Engels R."/>
            <person name="Erickson J."/>
            <person name="Farina A."/>
            <person name="Faro S."/>
            <person name="Ferreira P."/>
            <person name="Fischer H."/>
            <person name="Fitzgerald M."/>
            <person name="Foley K."/>
            <person name="Gage D."/>
            <person name="Galagan J."/>
            <person name="Gearin G."/>
            <person name="Gnerre S."/>
            <person name="Gnirke A."/>
            <person name="Goyette A."/>
            <person name="Graham J."/>
            <person name="Grandbois E."/>
            <person name="Gyaltsen K."/>
            <person name="Hafez N."/>
            <person name="Hagopian D."/>
            <person name="Hagos B."/>
            <person name="Hall J."/>
            <person name="Hatcher B."/>
            <person name="Heller A."/>
            <person name="Higgins H."/>
            <person name="Honan T."/>
            <person name="Horn A."/>
            <person name="Houde N."/>
            <person name="Hughes L."/>
            <person name="Hulme W."/>
            <person name="Husby E."/>
            <person name="Iliev I."/>
            <person name="Jaffe D."/>
            <person name="Jones C."/>
            <person name="Kamal M."/>
            <person name="Kamat A."/>
            <person name="Kamvysselis M."/>
            <person name="Karlsson E."/>
            <person name="Kells C."/>
            <person name="Kieu A."/>
            <person name="Kisner P."/>
            <person name="Kodira C."/>
            <person name="Kulbokas E."/>
            <person name="Labutti K."/>
            <person name="Lama D."/>
            <person name="Landers T."/>
            <person name="Leger J."/>
            <person name="Levine S."/>
            <person name="Lewis D."/>
            <person name="Lewis T."/>
            <person name="Lindblad-toh K."/>
            <person name="Liu X."/>
            <person name="Lokyitsang T."/>
            <person name="Lokyitsang Y."/>
            <person name="Lucien O."/>
            <person name="Lui A."/>
            <person name="Ma L.J."/>
            <person name="Mabbitt R."/>
            <person name="Macdonald J."/>
            <person name="Maclean C."/>
            <person name="Major J."/>
            <person name="Manning J."/>
            <person name="Marabella R."/>
            <person name="Maru K."/>
            <person name="Matthews C."/>
            <person name="Mauceli E."/>
            <person name="Mccarthy M."/>
            <person name="Mcdonough S."/>
            <person name="Mcghee T."/>
            <person name="Meldrim J."/>
            <person name="Meneus L."/>
            <person name="Mesirov J."/>
            <person name="Mihalev A."/>
            <person name="Mihova T."/>
            <person name="Mikkelsen T."/>
            <person name="Mlenga V."/>
            <person name="Moru K."/>
            <person name="Mozes J."/>
            <person name="Mulrain L."/>
            <person name="Munson G."/>
            <person name="Naylor J."/>
            <person name="Newes C."/>
            <person name="Nguyen C."/>
            <person name="Nguyen N."/>
            <person name="Nguyen T."/>
            <person name="Nicol R."/>
            <person name="Nielsen C."/>
            <person name="Nizzari M."/>
            <person name="Norbu C."/>
            <person name="Norbu N."/>
            <person name="O'donnell P."/>
            <person name="Okoawo O."/>
            <person name="O'leary S."/>
            <person name="Omotosho B."/>
            <person name="O'neill K."/>
            <person name="Osman S."/>
            <person name="Parker S."/>
            <person name="Perrin D."/>
            <person name="Phunkhang P."/>
            <person name="Piqani B."/>
            <person name="Purcell S."/>
            <person name="Rachupka T."/>
            <person name="Ramasamy U."/>
            <person name="Rameau R."/>
            <person name="Ray V."/>
            <person name="Raymond C."/>
            <person name="Retta R."/>
            <person name="Richardson S."/>
            <person name="Rise C."/>
            <person name="Rodriguez J."/>
            <person name="Rogers J."/>
            <person name="Rogov P."/>
            <person name="Rutman M."/>
            <person name="Schupbach R."/>
            <person name="Seaman C."/>
            <person name="Settipalli S."/>
            <person name="Sharpe T."/>
            <person name="Sheridan J."/>
            <person name="Sherpa N."/>
            <person name="Shi J."/>
            <person name="Smirnov S."/>
            <person name="Smith C."/>
            <person name="Sougnez C."/>
            <person name="Spencer B."/>
            <person name="Stalker J."/>
            <person name="Stange-thomann N."/>
            <person name="Stavropoulos S."/>
            <person name="Stetson K."/>
            <person name="Stone C."/>
            <person name="Stone S."/>
            <person name="Stubbs M."/>
            <person name="Talamas J."/>
            <person name="Tchuinga P."/>
            <person name="Tenzing P."/>
            <person name="Tesfaye S."/>
            <person name="Theodore J."/>
            <person name="Thoulutsang Y."/>
            <person name="Topham K."/>
            <person name="Towey S."/>
            <person name="Tsamla T."/>
            <person name="Tsomo N."/>
            <person name="Vallee D."/>
            <person name="Vassiliev H."/>
            <person name="Venkataraman V."/>
            <person name="Vinson J."/>
            <person name="Vo A."/>
            <person name="Wade C."/>
            <person name="Wang S."/>
            <person name="Wangchuk T."/>
            <person name="Wangdi T."/>
            <person name="Whittaker C."/>
            <person name="Wilkinson J."/>
            <person name="Wu Y."/>
            <person name="Wyman D."/>
            <person name="Yadav S."/>
            <person name="Yang S."/>
            <person name="Yang X."/>
            <person name="Yeager S."/>
            <person name="Yee E."/>
            <person name="Young G."/>
            <person name="Zainoun J."/>
            <person name="Zembeck L."/>
            <person name="Zimmer A."/>
            <person name="Zody M."/>
            <person name="Lander E."/>
        </authorList>
    </citation>
    <scope>NUCLEOTIDE SEQUENCE [LARGE SCALE GENOMIC DNA]</scope>
</reference>